<feature type="transmembrane region" description="Helical" evidence="1">
    <location>
        <begin position="95"/>
        <end position="116"/>
    </location>
</feature>
<accession>A0A9E6ZRG9</accession>
<gene>
    <name evidence="2" type="ORF">MQE35_17295</name>
</gene>
<protein>
    <submittedName>
        <fullName evidence="2">DUF2254 domain-containing protein</fullName>
    </submittedName>
</protein>
<reference evidence="2" key="1">
    <citation type="submission" date="2022-03" db="EMBL/GenBank/DDBJ databases">
        <title>Description of Abyssus ytuae gen. nov., sp. nov., a novel member of the family Flavobacteriaceae isolated from the sediment of Mariana Trench.</title>
        <authorList>
            <person name="Zhang J."/>
            <person name="Xu X."/>
        </authorList>
    </citation>
    <scope>NUCLEOTIDE SEQUENCE</scope>
    <source>
        <strain evidence="2">MT3330</strain>
    </source>
</reference>
<dbReference type="RefSeq" id="WP_255842955.1">
    <property type="nucleotide sequence ID" value="NZ_CP094358.1"/>
</dbReference>
<evidence type="ECO:0000256" key="1">
    <source>
        <dbReference type="SAM" id="Phobius"/>
    </source>
</evidence>
<feature type="transmembrane region" description="Helical" evidence="1">
    <location>
        <begin position="6"/>
        <end position="25"/>
    </location>
</feature>
<organism evidence="2 3">
    <name type="scientific">Abyssalbus ytuae</name>
    <dbReference type="NCBI Taxonomy" id="2926907"/>
    <lineage>
        <taxon>Bacteria</taxon>
        <taxon>Pseudomonadati</taxon>
        <taxon>Bacteroidota</taxon>
        <taxon>Flavobacteriia</taxon>
        <taxon>Flavobacteriales</taxon>
        <taxon>Flavobacteriaceae</taxon>
        <taxon>Abyssalbus</taxon>
    </lineage>
</organism>
<dbReference type="EMBL" id="CP094358">
    <property type="protein sequence ID" value="UOB17478.1"/>
    <property type="molecule type" value="Genomic_DNA"/>
</dbReference>
<dbReference type="InterPro" id="IPR018723">
    <property type="entry name" value="DUF2254_membrane"/>
</dbReference>
<feature type="transmembrane region" description="Helical" evidence="1">
    <location>
        <begin position="52"/>
        <end position="75"/>
    </location>
</feature>
<keyword evidence="1" id="KW-1133">Transmembrane helix</keyword>
<keyword evidence="1" id="KW-0812">Transmembrane</keyword>
<dbReference type="Pfam" id="PF10011">
    <property type="entry name" value="DUF2254"/>
    <property type="match status" value="1"/>
</dbReference>
<evidence type="ECO:0000313" key="2">
    <source>
        <dbReference type="EMBL" id="UOB17478.1"/>
    </source>
</evidence>
<keyword evidence="1" id="KW-0472">Membrane</keyword>
<feature type="transmembrane region" description="Helical" evidence="1">
    <location>
        <begin position="128"/>
        <end position="150"/>
    </location>
</feature>
<sequence>MQSIAFYPVIISTFFFFFAVASMSADKLGVVSNLRENFPYLFIDDYETARSVLNTFVGGIISLIVFSFTMVMVVLNQTSANFSPRLLPNLISNKTHQLILGFYIGTLLYIITVLISQGATHDGRQDSLGISIMISALLGFLCIGLFIFFIHNISQAVQVQNIILRIYRKASLVLDRAKEEQSPSDKSMKDRKYVEIASGKTGYYRGFEESVLHGPLKQKQGVIEVIPYIDEHIWEGDVVLRVDEGLTEEEIESLLFAMDISHDRQNPNSGNGGMVMLMEVAVKAMSPGINDPGTAIEAVRKMGQLMHRSLQLHDTHQKTLKDFEFDLILHNISSAQLVEKMIQPVYNYCKNDKSVSSALIETINYLVKSTKISAGRKKALKQELATIKNEFDKKWERPTPLKS</sequence>
<dbReference type="AlphaFoldDB" id="A0A9E6ZRG9"/>
<proteinExistence type="predicted"/>
<keyword evidence="3" id="KW-1185">Reference proteome</keyword>
<dbReference type="KEGG" id="fbm:MQE35_17295"/>
<name>A0A9E6ZRG9_9FLAO</name>
<dbReference type="Proteomes" id="UP000831290">
    <property type="component" value="Chromosome"/>
</dbReference>
<evidence type="ECO:0000313" key="3">
    <source>
        <dbReference type="Proteomes" id="UP000831290"/>
    </source>
</evidence>